<dbReference type="PANTHER" id="PTHR24214:SF38">
    <property type="entry name" value="PDZ AND LIM DOMAIN PROTEIN ZASP-RELATED"/>
    <property type="match status" value="1"/>
</dbReference>
<evidence type="ECO:0000259" key="8">
    <source>
        <dbReference type="PROSITE" id="PS50023"/>
    </source>
</evidence>
<feature type="compositionally biased region" description="Low complexity" evidence="7">
    <location>
        <begin position="126"/>
        <end position="141"/>
    </location>
</feature>
<dbReference type="FunFam" id="2.10.110.10:FF:000009">
    <property type="entry name" value="Paxillin isoform 1"/>
    <property type="match status" value="1"/>
</dbReference>
<keyword evidence="5 6" id="KW-0440">LIM domain</keyword>
<feature type="compositionally biased region" description="Polar residues" evidence="7">
    <location>
        <begin position="89"/>
        <end position="106"/>
    </location>
</feature>
<gene>
    <name evidence="10" type="primary">ldb3</name>
</gene>
<feature type="compositionally biased region" description="Pro residues" evidence="7">
    <location>
        <begin position="366"/>
        <end position="380"/>
    </location>
</feature>
<dbReference type="PROSITE" id="PS00478">
    <property type="entry name" value="LIM_DOMAIN_1"/>
    <property type="match status" value="1"/>
</dbReference>
<evidence type="ECO:0000259" key="9">
    <source>
        <dbReference type="PROSITE" id="PS50106"/>
    </source>
</evidence>
<dbReference type="InterPro" id="IPR001781">
    <property type="entry name" value="Znf_LIM"/>
</dbReference>
<dbReference type="CDD" id="cd09361">
    <property type="entry name" value="LIM1_Enigma_like"/>
    <property type="match status" value="1"/>
</dbReference>
<dbReference type="SMART" id="SM00132">
    <property type="entry name" value="LIM"/>
    <property type="match status" value="3"/>
</dbReference>
<accession>I2G9D3</accession>
<dbReference type="PANTHER" id="PTHR24214">
    <property type="entry name" value="PDZ AND LIM DOMAIN PROTEIN ZASP"/>
    <property type="match status" value="1"/>
</dbReference>
<dbReference type="SUPFAM" id="SSF50156">
    <property type="entry name" value="PDZ domain-like"/>
    <property type="match status" value="1"/>
</dbReference>
<organism evidence="10">
    <name type="scientific">Nematostella vectensis</name>
    <name type="common">Starlet sea anemone</name>
    <dbReference type="NCBI Taxonomy" id="45351"/>
    <lineage>
        <taxon>Eukaryota</taxon>
        <taxon>Metazoa</taxon>
        <taxon>Cnidaria</taxon>
        <taxon>Anthozoa</taxon>
        <taxon>Hexacorallia</taxon>
        <taxon>Actiniaria</taxon>
        <taxon>Edwardsiidae</taxon>
        <taxon>Nematostella</taxon>
    </lineage>
</organism>
<dbReference type="Gene3D" id="2.30.42.10">
    <property type="match status" value="1"/>
</dbReference>
<dbReference type="SUPFAM" id="SSF57716">
    <property type="entry name" value="Glucocorticoid receptor-like (DNA-binding domain)"/>
    <property type="match status" value="3"/>
</dbReference>
<evidence type="ECO:0000313" key="10">
    <source>
        <dbReference type="EMBL" id="CCH23117.1"/>
    </source>
</evidence>
<feature type="domain" description="PDZ" evidence="9">
    <location>
        <begin position="5"/>
        <end position="87"/>
    </location>
</feature>
<evidence type="ECO:0000256" key="2">
    <source>
        <dbReference type="ARBA" id="ARBA00022490"/>
    </source>
</evidence>
<feature type="compositionally biased region" description="Acidic residues" evidence="7">
    <location>
        <begin position="222"/>
        <end position="231"/>
    </location>
</feature>
<dbReference type="EMBL" id="HE802036">
    <property type="protein sequence ID" value="CCH23117.1"/>
    <property type="molecule type" value="mRNA"/>
</dbReference>
<sequence length="589" mass="63582">MAGQEFALVLDGGGPWGFRLKGGKDFGQIPTVSQLTPGGKAITNGLRVEDQILSINGMGCEDMTHMEAQESIKRTGNALRLQVRRGATGSPSMSRKPLTMTSTTHSAGADHKYNAIPKPFGATSYQAPARPPAVQAAPSVRTGPPTASKPQHYQHGPPAPPPAPSYSQQQYSHQQYSPQPQGYGGGAQYRDQVDSDAAMRAKKKEIEDEMLAQRFKMSISDDGEVSYDGDEVPSWGHPPDPNVQSKSFKRLMKHLEKAEPEDDLPPPPPEAFMPGDEDGGSHVQSKSFQMLSRAVDSGETPPSVFSRAESDRSKPSTTPMPLQRPHAPVVRPAHEPLQAPPPPMATRPGQPAPVGLPGMVRMEPAKSPPSQPPSRGPPQRSPGYQGSPAPPGPSQEIRRQPAKPPQPRDGPRTPYCDACGEEILGPFVSAIGKSWHPDHFTCAGCGDSLQNQGFIEEGGKLYCEKDYNKFFAPHCESCKQPIVGPCVQAIGKTFHPEHFTCSSCSKQIGSEGFNVDRGMPYCEMCYKKLFCVKCAGCNRAIGGGDRWVEAIDVSWHATCFKCSTCNKLLEGSQFYAYGGKPFCVLHGAP</sequence>
<dbReference type="Gene3D" id="2.10.110.10">
    <property type="entry name" value="Cysteine Rich Protein"/>
    <property type="match status" value="3"/>
</dbReference>
<dbReference type="Pfam" id="PF00595">
    <property type="entry name" value="PDZ"/>
    <property type="match status" value="1"/>
</dbReference>
<protein>
    <submittedName>
        <fullName evidence="10">LIM domain-binding protein 3</fullName>
    </submittedName>
</protein>
<evidence type="ECO:0000256" key="6">
    <source>
        <dbReference type="PROSITE-ProRule" id="PRU00125"/>
    </source>
</evidence>
<dbReference type="SMART" id="SM00228">
    <property type="entry name" value="PDZ"/>
    <property type="match status" value="1"/>
</dbReference>
<evidence type="ECO:0000256" key="3">
    <source>
        <dbReference type="ARBA" id="ARBA00022723"/>
    </source>
</evidence>
<feature type="region of interest" description="Disordered" evidence="7">
    <location>
        <begin position="222"/>
        <end position="415"/>
    </location>
</feature>
<keyword evidence="3 6" id="KW-0479">Metal-binding</keyword>
<dbReference type="HOGENOM" id="CLU_001357_4_2_1"/>
<dbReference type="FunFam" id="2.10.110.10:FF:000069">
    <property type="entry name" value="Uncharacterized protein, isoform Z"/>
    <property type="match status" value="1"/>
</dbReference>
<keyword evidence="4 6" id="KW-0862">Zinc</keyword>
<comment type="subcellular location">
    <subcellularLocation>
        <location evidence="1">Cytoplasm</location>
    </subcellularLocation>
</comment>
<dbReference type="PROSITE" id="PS50023">
    <property type="entry name" value="LIM_DOMAIN_2"/>
    <property type="match status" value="2"/>
</dbReference>
<feature type="non-terminal residue" evidence="10">
    <location>
        <position position="1"/>
    </location>
</feature>
<feature type="region of interest" description="Disordered" evidence="7">
    <location>
        <begin position="85"/>
        <end position="201"/>
    </location>
</feature>
<name>I2G9D3_NEMVE</name>
<dbReference type="InterPro" id="IPR036034">
    <property type="entry name" value="PDZ_sf"/>
</dbReference>
<dbReference type="InterPro" id="IPR001478">
    <property type="entry name" value="PDZ"/>
</dbReference>
<feature type="domain" description="LIM zinc-binding" evidence="8">
    <location>
        <begin position="414"/>
        <end position="473"/>
    </location>
</feature>
<keyword evidence="2" id="KW-0963">Cytoplasm</keyword>
<dbReference type="GO" id="GO:0046872">
    <property type="term" value="F:metal ion binding"/>
    <property type="evidence" value="ECO:0007669"/>
    <property type="project" value="UniProtKB-KW"/>
</dbReference>
<dbReference type="Pfam" id="PF00412">
    <property type="entry name" value="LIM"/>
    <property type="match status" value="3"/>
</dbReference>
<evidence type="ECO:0000256" key="5">
    <source>
        <dbReference type="ARBA" id="ARBA00023038"/>
    </source>
</evidence>
<dbReference type="AlphaFoldDB" id="I2G9D3"/>
<evidence type="ECO:0000256" key="7">
    <source>
        <dbReference type="SAM" id="MobiDB-lite"/>
    </source>
</evidence>
<feature type="domain" description="LIM zinc-binding" evidence="8">
    <location>
        <begin position="532"/>
        <end position="589"/>
    </location>
</feature>
<dbReference type="InterPro" id="IPR050604">
    <property type="entry name" value="PDZ-LIM_domain"/>
</dbReference>
<dbReference type="FunFam" id="2.30.42.10:FF:000055">
    <property type="entry name" value="PDZ and LIM domain protein 3"/>
    <property type="match status" value="1"/>
</dbReference>
<dbReference type="GO" id="GO:0005737">
    <property type="term" value="C:cytoplasm"/>
    <property type="evidence" value="ECO:0007669"/>
    <property type="project" value="UniProtKB-SubCell"/>
</dbReference>
<dbReference type="PROSITE" id="PS50106">
    <property type="entry name" value="PDZ"/>
    <property type="match status" value="1"/>
</dbReference>
<reference evidence="10" key="1">
    <citation type="submission" date="2012-04" db="EMBL/GenBank/DDBJ databases">
        <authorList>
            <person name="Steinmetz P."/>
        </authorList>
    </citation>
    <scope>NUCLEOTIDE SEQUENCE</scope>
    <source>
        <tissue evidence="10">Whole animal</tissue>
    </source>
</reference>
<evidence type="ECO:0000256" key="4">
    <source>
        <dbReference type="ARBA" id="ARBA00022833"/>
    </source>
</evidence>
<reference evidence="10" key="2">
    <citation type="submission" date="2012-05" db="EMBL/GenBank/DDBJ databases">
        <title>Independent evolution of striated muscles in cnidarians and bilaterians.</title>
        <authorList>
            <person name="Steinmetz P.R.H."/>
            <person name="Kraus J.E.M."/>
            <person name="Larroux C."/>
            <person name="Hammel J.U."/>
            <person name="Amon-Hassenzahl A."/>
            <person name="Houliston E."/>
            <person name="Woerheide G."/>
            <person name="Nickel M."/>
            <person name="Degnan B.M."/>
            <person name="Technau U."/>
        </authorList>
    </citation>
    <scope>NUCLEOTIDE SEQUENCE</scope>
    <source>
        <tissue evidence="10">Whole animal</tissue>
    </source>
</reference>
<proteinExistence type="evidence at transcript level"/>
<evidence type="ECO:0000256" key="1">
    <source>
        <dbReference type="ARBA" id="ARBA00004496"/>
    </source>
</evidence>
<feature type="compositionally biased region" description="Low complexity" evidence="7">
    <location>
        <begin position="165"/>
        <end position="181"/>
    </location>
</feature>